<keyword evidence="3" id="KW-1185">Reference proteome</keyword>
<dbReference type="FunFam" id="2.60.120.200:FF:000002">
    <property type="entry name" value="Thrombospondin 3"/>
    <property type="match status" value="1"/>
</dbReference>
<dbReference type="Gene3D" id="2.60.120.200">
    <property type="match status" value="1"/>
</dbReference>
<sequence length="256" mass="28864">RVYFEVVFNGSQPAPEFIITGGGNEITQTLNSKAGILYGKHSFSGVDFEGTFYIGDSSDDDYAGFVFGYQSSKTFYVVMWKRADQNWWNGDNSLGLAGLQLKRVHSITGPTIELSDALWGTKNTTDQVTLLWHDSNQIAWEPFISYRWQLIHRPHIGLIRFRFLEGAIVIVDSGNIYEDGIVGGRLGAYYQSQEDVTFSNLEYSCNDYSVPQEVYDDLPADKQLNVTVDTSTLWVGKTKAFNKKKKTLVALYEPGF</sequence>
<dbReference type="PROSITE" id="PS51236">
    <property type="entry name" value="TSP_CTER"/>
    <property type="match status" value="1"/>
</dbReference>
<evidence type="ECO:0000259" key="1">
    <source>
        <dbReference type="PROSITE" id="PS51236"/>
    </source>
</evidence>
<dbReference type="PANTHER" id="PTHR10199:SF100">
    <property type="entry name" value="THROMBOSPONDIN, ISOFORM A"/>
    <property type="match status" value="1"/>
</dbReference>
<comment type="caution">
    <text evidence="2">The sequence shown here is derived from an EMBL/GenBank/DDBJ whole genome shotgun (WGS) entry which is preliminary data.</text>
</comment>
<name>A0AAV2RX39_MEGNR</name>
<gene>
    <name evidence="2" type="ORF">MNOR_LOCUS28729</name>
</gene>
<dbReference type="AlphaFoldDB" id="A0AAV2RX39"/>
<dbReference type="Proteomes" id="UP001497623">
    <property type="component" value="Unassembled WGS sequence"/>
</dbReference>
<accession>A0AAV2RX39</accession>
<dbReference type="GO" id="GO:0007155">
    <property type="term" value="P:cell adhesion"/>
    <property type="evidence" value="ECO:0007669"/>
    <property type="project" value="InterPro"/>
</dbReference>
<dbReference type="GO" id="GO:0005509">
    <property type="term" value="F:calcium ion binding"/>
    <property type="evidence" value="ECO:0007669"/>
    <property type="project" value="InterPro"/>
</dbReference>
<feature type="non-terminal residue" evidence="2">
    <location>
        <position position="1"/>
    </location>
</feature>
<dbReference type="InterPro" id="IPR013320">
    <property type="entry name" value="ConA-like_dom_sf"/>
</dbReference>
<dbReference type="Pfam" id="PF05735">
    <property type="entry name" value="TSP_C"/>
    <property type="match status" value="1"/>
</dbReference>
<protein>
    <recommendedName>
        <fullName evidence="1">TSP C-terminal domain-containing protein</fullName>
    </recommendedName>
</protein>
<reference evidence="2 3" key="1">
    <citation type="submission" date="2024-05" db="EMBL/GenBank/DDBJ databases">
        <authorList>
            <person name="Wallberg A."/>
        </authorList>
    </citation>
    <scope>NUCLEOTIDE SEQUENCE [LARGE SCALE GENOMIC DNA]</scope>
</reference>
<dbReference type="PANTHER" id="PTHR10199">
    <property type="entry name" value="THROMBOSPONDIN"/>
    <property type="match status" value="1"/>
</dbReference>
<dbReference type="InterPro" id="IPR008859">
    <property type="entry name" value="Thrombospondin_C"/>
</dbReference>
<evidence type="ECO:0000313" key="2">
    <source>
        <dbReference type="EMBL" id="CAL4140781.1"/>
    </source>
</evidence>
<proteinExistence type="predicted"/>
<evidence type="ECO:0000313" key="3">
    <source>
        <dbReference type="Proteomes" id="UP001497623"/>
    </source>
</evidence>
<organism evidence="2 3">
    <name type="scientific">Meganyctiphanes norvegica</name>
    <name type="common">Northern krill</name>
    <name type="synonym">Thysanopoda norvegica</name>
    <dbReference type="NCBI Taxonomy" id="48144"/>
    <lineage>
        <taxon>Eukaryota</taxon>
        <taxon>Metazoa</taxon>
        <taxon>Ecdysozoa</taxon>
        <taxon>Arthropoda</taxon>
        <taxon>Crustacea</taxon>
        <taxon>Multicrustacea</taxon>
        <taxon>Malacostraca</taxon>
        <taxon>Eumalacostraca</taxon>
        <taxon>Eucarida</taxon>
        <taxon>Euphausiacea</taxon>
        <taxon>Euphausiidae</taxon>
        <taxon>Meganyctiphanes</taxon>
    </lineage>
</organism>
<dbReference type="SUPFAM" id="SSF49899">
    <property type="entry name" value="Concanavalin A-like lectins/glucanases"/>
    <property type="match status" value="1"/>
</dbReference>
<dbReference type="GO" id="GO:0005576">
    <property type="term" value="C:extracellular region"/>
    <property type="evidence" value="ECO:0007669"/>
    <property type="project" value="InterPro"/>
</dbReference>
<dbReference type="EMBL" id="CAXKWB010032181">
    <property type="protein sequence ID" value="CAL4140781.1"/>
    <property type="molecule type" value="Genomic_DNA"/>
</dbReference>
<feature type="domain" description="TSP C-terminal" evidence="1">
    <location>
        <begin position="1"/>
        <end position="210"/>
    </location>
</feature>